<protein>
    <submittedName>
        <fullName evidence="5">Endo-1,4-beta-mannosidase</fullName>
    </submittedName>
</protein>
<dbReference type="Pfam" id="PF00150">
    <property type="entry name" value="Cellulase"/>
    <property type="match status" value="1"/>
</dbReference>
<name>A0A1H3QGQ1_9PSEU</name>
<evidence type="ECO:0000259" key="4">
    <source>
        <dbReference type="Pfam" id="PF00150"/>
    </source>
</evidence>
<dbReference type="GO" id="GO:0000272">
    <property type="term" value="P:polysaccharide catabolic process"/>
    <property type="evidence" value="ECO:0007669"/>
    <property type="project" value="InterPro"/>
</dbReference>
<dbReference type="STRING" id="418495.SAMN05216215_104776"/>
<dbReference type="RefSeq" id="WP_093274357.1">
    <property type="nucleotide sequence ID" value="NZ_FNOK01000047.1"/>
</dbReference>
<dbReference type="GO" id="GO:0004553">
    <property type="term" value="F:hydrolase activity, hydrolyzing O-glycosyl compounds"/>
    <property type="evidence" value="ECO:0007669"/>
    <property type="project" value="InterPro"/>
</dbReference>
<dbReference type="Gene3D" id="3.20.20.80">
    <property type="entry name" value="Glycosidases"/>
    <property type="match status" value="1"/>
</dbReference>
<feature type="domain" description="Glycoside hydrolase family 5" evidence="4">
    <location>
        <begin position="48"/>
        <end position="294"/>
    </location>
</feature>
<proteinExistence type="inferred from homology"/>
<keyword evidence="6" id="KW-1185">Reference proteome</keyword>
<evidence type="ECO:0000313" key="5">
    <source>
        <dbReference type="EMBL" id="SDZ12702.1"/>
    </source>
</evidence>
<evidence type="ECO:0000256" key="3">
    <source>
        <dbReference type="RuleBase" id="RU361153"/>
    </source>
</evidence>
<gene>
    <name evidence="5" type="ORF">SAMN05216215_104776</name>
</gene>
<dbReference type="OrthoDB" id="9800974at2"/>
<sequence>MRRNSAKVTVAGEPAVWLGANFWSRTGGPLMWRNYSPRVVREELRVLHEHGLRQTRSFFYWPDFLPTPDSVDAAKVEHFADFLDAHREIGMSSIPTFIVGHMSGDNWDPAWRDGRDLYADVWLVSRQAWFVQRMTERFAAHPAVAGWLISNEMPIYGRLRHEPKAPTEQVTSWAQLMVQAVRAGGGHQPVSLGDGAWGIEVTGTDNGFSVRETGALVDFVGPHVYRIDSDPVRQHLGAAFICELAAVGGKPVVLEEFGLSSDQVSPEHAAHYYRQTLHNSLLAGSTGWVAWNNTDYDDLIEQGPYSHHPFEMHFGITDNAGNPKPPLHELAAFADVLSTVDFARCERTDARAALVVTEYLERGYPFSQDDDRPLVFSSLQQAYVAAREADLPVGFTRERDGIDPDCSLYLLPCTKQIQGPTWQWLRERVAQGAVLYLSYTAGEVGHHRQPWIPYLDETFGVAKEMTYGVVDEVADEVVEFTFAEDFGGIAEGEVLRFRVGGNEHSRAYLPVHPRGATVVATDAHGRPALLRNRSGQGETVLCTYPIEHFAARNARVNPEDTHRLYAALAEIAGVARPISVDDPRVFADELRHEDGRRFAWLVSQHGQEITTTPHADGFSLHDAKTGELLSKVTLPAYGVRVVELRAQR</sequence>
<dbReference type="Proteomes" id="UP000199529">
    <property type="component" value="Unassembled WGS sequence"/>
</dbReference>
<evidence type="ECO:0000256" key="1">
    <source>
        <dbReference type="ARBA" id="ARBA00022801"/>
    </source>
</evidence>
<accession>A0A1H3QGQ1</accession>
<comment type="similarity">
    <text evidence="3">Belongs to the glycosyl hydrolase 5 (cellulase A) family.</text>
</comment>
<reference evidence="6" key="1">
    <citation type="submission" date="2016-10" db="EMBL/GenBank/DDBJ databases">
        <authorList>
            <person name="Varghese N."/>
            <person name="Submissions S."/>
        </authorList>
    </citation>
    <scope>NUCLEOTIDE SEQUENCE [LARGE SCALE GENOMIC DNA]</scope>
    <source>
        <strain evidence="6">CGMCC 4.3530</strain>
    </source>
</reference>
<evidence type="ECO:0000256" key="2">
    <source>
        <dbReference type="ARBA" id="ARBA00023295"/>
    </source>
</evidence>
<evidence type="ECO:0000313" key="6">
    <source>
        <dbReference type="Proteomes" id="UP000199529"/>
    </source>
</evidence>
<dbReference type="SUPFAM" id="SSF51445">
    <property type="entry name" value="(Trans)glycosidases"/>
    <property type="match status" value="1"/>
</dbReference>
<dbReference type="AlphaFoldDB" id="A0A1H3QGQ1"/>
<keyword evidence="2 3" id="KW-0326">Glycosidase</keyword>
<dbReference type="InterPro" id="IPR001547">
    <property type="entry name" value="Glyco_hydro_5"/>
</dbReference>
<dbReference type="Gene3D" id="3.40.50.880">
    <property type="match status" value="1"/>
</dbReference>
<dbReference type="InterPro" id="IPR029062">
    <property type="entry name" value="Class_I_gatase-like"/>
</dbReference>
<dbReference type="InterPro" id="IPR017853">
    <property type="entry name" value="GH"/>
</dbReference>
<keyword evidence="1 3" id="KW-0378">Hydrolase</keyword>
<dbReference type="EMBL" id="FNOK01000047">
    <property type="protein sequence ID" value="SDZ12702.1"/>
    <property type="molecule type" value="Genomic_DNA"/>
</dbReference>
<organism evidence="5 6">
    <name type="scientific">Saccharopolyspora shandongensis</name>
    <dbReference type="NCBI Taxonomy" id="418495"/>
    <lineage>
        <taxon>Bacteria</taxon>
        <taxon>Bacillati</taxon>
        <taxon>Actinomycetota</taxon>
        <taxon>Actinomycetes</taxon>
        <taxon>Pseudonocardiales</taxon>
        <taxon>Pseudonocardiaceae</taxon>
        <taxon>Saccharopolyspora</taxon>
    </lineage>
</organism>